<dbReference type="AlphaFoldDB" id="A0A3T1D7N7"/>
<proteinExistence type="predicted"/>
<organism evidence="5 6">
    <name type="scientific">Cohnella abietis</name>
    <dbReference type="NCBI Taxonomy" id="2507935"/>
    <lineage>
        <taxon>Bacteria</taxon>
        <taxon>Bacillati</taxon>
        <taxon>Bacillota</taxon>
        <taxon>Bacilli</taxon>
        <taxon>Bacillales</taxon>
        <taxon>Paenibacillaceae</taxon>
        <taxon>Cohnella</taxon>
    </lineage>
</organism>
<dbReference type="InterPro" id="IPR036388">
    <property type="entry name" value="WH-like_DNA-bd_sf"/>
</dbReference>
<dbReference type="NCBIfam" id="NF033788">
    <property type="entry name" value="HTH_metalloreg"/>
    <property type="match status" value="1"/>
</dbReference>
<dbReference type="OrthoDB" id="9794330at2"/>
<dbReference type="GO" id="GO:0003700">
    <property type="term" value="F:DNA-binding transcription factor activity"/>
    <property type="evidence" value="ECO:0007669"/>
    <property type="project" value="InterPro"/>
</dbReference>
<dbReference type="PRINTS" id="PR00778">
    <property type="entry name" value="HTHARSR"/>
</dbReference>
<evidence type="ECO:0000256" key="3">
    <source>
        <dbReference type="ARBA" id="ARBA00023163"/>
    </source>
</evidence>
<sequence>MDKQVIEMCDTTCVGTETDLLKIKQKMVDDTSANELAELFKALSDPTRVKLIGALLINELCVHDLSVLLGMGQSAISHQLRYLRNLRIVKRRKSGKTVFYSLDDLHIEQIFVLTLQHLKHE</sequence>
<dbReference type="Gene3D" id="1.10.10.10">
    <property type="entry name" value="Winged helix-like DNA-binding domain superfamily/Winged helix DNA-binding domain"/>
    <property type="match status" value="1"/>
</dbReference>
<gene>
    <name evidence="5" type="ORF">KCTCHS21_34900</name>
</gene>
<dbReference type="InterPro" id="IPR001845">
    <property type="entry name" value="HTH_ArsR_DNA-bd_dom"/>
</dbReference>
<dbReference type="PANTHER" id="PTHR43132:SF6">
    <property type="entry name" value="HTH-TYPE TRANSCRIPTIONAL REPRESSOR CZRA"/>
    <property type="match status" value="1"/>
</dbReference>
<evidence type="ECO:0000313" key="5">
    <source>
        <dbReference type="EMBL" id="BBI34091.1"/>
    </source>
</evidence>
<dbReference type="Pfam" id="PF01022">
    <property type="entry name" value="HTH_5"/>
    <property type="match status" value="1"/>
</dbReference>
<keyword evidence="1" id="KW-0805">Transcription regulation</keyword>
<feature type="domain" description="HTH arsR-type" evidence="4">
    <location>
        <begin position="28"/>
        <end position="121"/>
    </location>
</feature>
<accession>A0A3T1D7N7</accession>
<dbReference type="CDD" id="cd00090">
    <property type="entry name" value="HTH_ARSR"/>
    <property type="match status" value="1"/>
</dbReference>
<reference evidence="5 6" key="1">
    <citation type="submission" date="2019-01" db="EMBL/GenBank/DDBJ databases">
        <title>Complete genome sequence of Cohnella hallensis HS21 isolated from Korean fir (Abies koreana) rhizospheric soil.</title>
        <authorList>
            <person name="Jiang L."/>
            <person name="Kang S.W."/>
            <person name="Kim S."/>
            <person name="Jung J."/>
            <person name="Kim C.Y."/>
            <person name="Kim D.H."/>
            <person name="Kim S.W."/>
            <person name="Lee J."/>
        </authorList>
    </citation>
    <scope>NUCLEOTIDE SEQUENCE [LARGE SCALE GENOMIC DNA]</scope>
    <source>
        <strain evidence="5 6">HS21</strain>
    </source>
</reference>
<evidence type="ECO:0000313" key="6">
    <source>
        <dbReference type="Proteomes" id="UP000289856"/>
    </source>
</evidence>
<evidence type="ECO:0000256" key="2">
    <source>
        <dbReference type="ARBA" id="ARBA00023125"/>
    </source>
</evidence>
<dbReference type="InterPro" id="IPR051011">
    <property type="entry name" value="Metal_resp_trans_reg"/>
</dbReference>
<keyword evidence="6" id="KW-1185">Reference proteome</keyword>
<dbReference type="EMBL" id="AP019400">
    <property type="protein sequence ID" value="BBI34091.1"/>
    <property type="molecule type" value="Genomic_DNA"/>
</dbReference>
<evidence type="ECO:0000256" key="1">
    <source>
        <dbReference type="ARBA" id="ARBA00023015"/>
    </source>
</evidence>
<name>A0A3T1D7N7_9BACL</name>
<dbReference type="PROSITE" id="PS50987">
    <property type="entry name" value="HTH_ARSR_2"/>
    <property type="match status" value="1"/>
</dbReference>
<dbReference type="SUPFAM" id="SSF46785">
    <property type="entry name" value="Winged helix' DNA-binding domain"/>
    <property type="match status" value="1"/>
</dbReference>
<evidence type="ECO:0000259" key="4">
    <source>
        <dbReference type="PROSITE" id="PS50987"/>
    </source>
</evidence>
<dbReference type="GO" id="GO:0003677">
    <property type="term" value="F:DNA binding"/>
    <property type="evidence" value="ECO:0007669"/>
    <property type="project" value="UniProtKB-KW"/>
</dbReference>
<dbReference type="Proteomes" id="UP000289856">
    <property type="component" value="Chromosome"/>
</dbReference>
<dbReference type="SMART" id="SM00418">
    <property type="entry name" value="HTH_ARSR"/>
    <property type="match status" value="1"/>
</dbReference>
<keyword evidence="3" id="KW-0804">Transcription</keyword>
<protein>
    <submittedName>
        <fullName evidence="5">Transcription regulator ArsR</fullName>
    </submittedName>
</protein>
<dbReference type="KEGG" id="cohn:KCTCHS21_34900"/>
<keyword evidence="2" id="KW-0238">DNA-binding</keyword>
<dbReference type="InterPro" id="IPR011991">
    <property type="entry name" value="ArsR-like_HTH"/>
</dbReference>
<dbReference type="InterPro" id="IPR036390">
    <property type="entry name" value="WH_DNA-bd_sf"/>
</dbReference>
<dbReference type="PANTHER" id="PTHR43132">
    <property type="entry name" value="ARSENICAL RESISTANCE OPERON REPRESSOR ARSR-RELATED"/>
    <property type="match status" value="1"/>
</dbReference>